<accession>A0AAE9EWH6</accession>
<feature type="domain" description="Alpha/beta hydrolase fold-3" evidence="1">
    <location>
        <begin position="74"/>
        <end position="197"/>
    </location>
</feature>
<sequence>MENEDDKLSAEYSCSLHSKNRETAGDEFDAKVEQIYKDLKDSSIERKEDISYKPNGELTQIDIWGPENAQKVFIMIHGGYWMFGNRKKCLPVVGVAQSLGYTVVSIGYDYANKNHTLRQTIQEAIDGVRFALDRFENAKKVVIGGHSVGAHLAFQAVTRIQDLRISGAFLSAGIYKLHELVNTKYGRDLALTPEEADLCSCDYDLLKTVKFPILIANCKLESPKLFQQNVEFSQLVKNAQYKEYAGEDHFSILTELTNENSVVHNDFYKFLHSI</sequence>
<dbReference type="InterPro" id="IPR013094">
    <property type="entry name" value="AB_hydrolase_3"/>
</dbReference>
<dbReference type="Proteomes" id="UP000827892">
    <property type="component" value="Chromosome IV"/>
</dbReference>
<protein>
    <recommendedName>
        <fullName evidence="1">Alpha/beta hydrolase fold-3 domain-containing protein</fullName>
    </recommendedName>
</protein>
<dbReference type="Gene3D" id="3.40.50.1820">
    <property type="entry name" value="alpha/beta hydrolase"/>
    <property type="match status" value="1"/>
</dbReference>
<dbReference type="Pfam" id="PF07859">
    <property type="entry name" value="Abhydrolase_3"/>
    <property type="match status" value="1"/>
</dbReference>
<reference evidence="3 5" key="1">
    <citation type="submission" date="2022-04" db="EMBL/GenBank/DDBJ databases">
        <title>Chromosome-level reference genomes for two strains of Caenorhabditis briggsae: an improved platform for comparative genomics.</title>
        <authorList>
            <person name="Stevens L."/>
            <person name="Andersen E."/>
        </authorList>
    </citation>
    <scope>NUCLEOTIDE SEQUENCE [LARGE SCALE GENOMIC DNA]</scope>
    <source>
        <strain evidence="3">VX34</strain>
        <tissue evidence="3">Whole-organism</tissue>
    </source>
</reference>
<proteinExistence type="predicted"/>
<dbReference type="AlphaFoldDB" id="A0AAE9EWH6"/>
<dbReference type="Proteomes" id="UP000829354">
    <property type="component" value="Chromosome IV"/>
</dbReference>
<gene>
    <name evidence="2" type="ORF">L3Y34_004730</name>
    <name evidence="3" type="ORF">L5515_011829</name>
</gene>
<dbReference type="SUPFAM" id="SSF53474">
    <property type="entry name" value="alpha/beta-Hydrolases"/>
    <property type="match status" value="1"/>
</dbReference>
<evidence type="ECO:0000259" key="1">
    <source>
        <dbReference type="Pfam" id="PF07859"/>
    </source>
</evidence>
<dbReference type="InterPro" id="IPR050466">
    <property type="entry name" value="Carboxylest/Gibb_receptor"/>
</dbReference>
<dbReference type="EMBL" id="CP090894">
    <property type="protein sequence ID" value="ULT96315.1"/>
    <property type="molecule type" value="Genomic_DNA"/>
</dbReference>
<evidence type="ECO:0000313" key="5">
    <source>
        <dbReference type="Proteomes" id="UP000829354"/>
    </source>
</evidence>
<dbReference type="PANTHER" id="PTHR23024">
    <property type="entry name" value="ARYLACETAMIDE DEACETYLASE"/>
    <property type="match status" value="1"/>
</dbReference>
<evidence type="ECO:0000313" key="4">
    <source>
        <dbReference type="Proteomes" id="UP000827892"/>
    </source>
</evidence>
<dbReference type="EMBL" id="CP092623">
    <property type="protein sequence ID" value="UMM29507.1"/>
    <property type="molecule type" value="Genomic_DNA"/>
</dbReference>
<keyword evidence="5" id="KW-1185">Reference proteome</keyword>
<evidence type="ECO:0000313" key="2">
    <source>
        <dbReference type="EMBL" id="ULT96315.1"/>
    </source>
</evidence>
<reference evidence="2 4" key="2">
    <citation type="submission" date="2022-05" db="EMBL/GenBank/DDBJ databases">
        <title>Chromosome-level reference genomes for two strains of Caenorhabditis briggsae: an improved platform for comparative genomics.</title>
        <authorList>
            <person name="Stevens L."/>
            <person name="Andersen E.C."/>
        </authorList>
    </citation>
    <scope>NUCLEOTIDE SEQUENCE [LARGE SCALE GENOMIC DNA]</scope>
    <source>
        <strain evidence="2">QX1410_ONT</strain>
        <tissue evidence="2">Whole-organism</tissue>
    </source>
</reference>
<dbReference type="GO" id="GO:0016787">
    <property type="term" value="F:hydrolase activity"/>
    <property type="evidence" value="ECO:0007669"/>
    <property type="project" value="InterPro"/>
</dbReference>
<name>A0AAE9EWH6_CAEBR</name>
<evidence type="ECO:0000313" key="3">
    <source>
        <dbReference type="EMBL" id="UMM29507.1"/>
    </source>
</evidence>
<dbReference type="PANTHER" id="PTHR23024:SF96">
    <property type="entry name" value="ALPHA_BETA HYDROLASE FOLD-3 DOMAIN-CONTAINING PROTEIN"/>
    <property type="match status" value="1"/>
</dbReference>
<organism evidence="3 5">
    <name type="scientific">Caenorhabditis briggsae</name>
    <dbReference type="NCBI Taxonomy" id="6238"/>
    <lineage>
        <taxon>Eukaryota</taxon>
        <taxon>Metazoa</taxon>
        <taxon>Ecdysozoa</taxon>
        <taxon>Nematoda</taxon>
        <taxon>Chromadorea</taxon>
        <taxon>Rhabditida</taxon>
        <taxon>Rhabditina</taxon>
        <taxon>Rhabditomorpha</taxon>
        <taxon>Rhabditoidea</taxon>
        <taxon>Rhabditidae</taxon>
        <taxon>Peloderinae</taxon>
        <taxon>Caenorhabditis</taxon>
    </lineage>
</organism>
<dbReference type="FunFam" id="3.40.50.1820:FF:000660">
    <property type="entry name" value="ArylForMamiDase"/>
    <property type="match status" value="1"/>
</dbReference>
<dbReference type="InterPro" id="IPR029058">
    <property type="entry name" value="AB_hydrolase_fold"/>
</dbReference>